<dbReference type="Proteomes" id="UP000176800">
    <property type="component" value="Unassembled WGS sequence"/>
</dbReference>
<comment type="caution">
    <text evidence="3">The sequence shown here is derived from an EMBL/GenBank/DDBJ whole genome shotgun (WGS) entry which is preliminary data.</text>
</comment>
<dbReference type="Pfam" id="PF04977">
    <property type="entry name" value="DivIC"/>
    <property type="match status" value="1"/>
</dbReference>
<protein>
    <recommendedName>
        <fullName evidence="5">Cell division protein FtsL</fullName>
    </recommendedName>
</protein>
<dbReference type="InterPro" id="IPR007060">
    <property type="entry name" value="FtsL/DivIC"/>
</dbReference>
<feature type="coiled-coil region" evidence="1">
    <location>
        <begin position="46"/>
        <end position="75"/>
    </location>
</feature>
<reference evidence="3 4" key="1">
    <citation type="journal article" date="2016" name="Nat. Commun.">
        <title>Thousands of microbial genomes shed light on interconnected biogeochemical processes in an aquifer system.</title>
        <authorList>
            <person name="Anantharaman K."/>
            <person name="Brown C.T."/>
            <person name="Hug L.A."/>
            <person name="Sharon I."/>
            <person name="Castelle C.J."/>
            <person name="Probst A.J."/>
            <person name="Thomas B.C."/>
            <person name="Singh A."/>
            <person name="Wilkins M.J."/>
            <person name="Karaoz U."/>
            <person name="Brodie E.L."/>
            <person name="Williams K.H."/>
            <person name="Hubbard S.S."/>
            <person name="Banfield J.F."/>
        </authorList>
    </citation>
    <scope>NUCLEOTIDE SEQUENCE [LARGE SCALE GENOMIC DNA]</scope>
</reference>
<organism evidence="3 4">
    <name type="scientific">Candidatus Zambryskibacteria bacterium RIFCSPLOWO2_01_FULL_45_21</name>
    <dbReference type="NCBI Taxonomy" id="1802761"/>
    <lineage>
        <taxon>Bacteria</taxon>
        <taxon>Candidatus Zambryskiibacteriota</taxon>
    </lineage>
</organism>
<feature type="transmembrane region" description="Helical" evidence="2">
    <location>
        <begin position="23"/>
        <end position="40"/>
    </location>
</feature>
<evidence type="ECO:0008006" key="5">
    <source>
        <dbReference type="Google" id="ProtNLM"/>
    </source>
</evidence>
<evidence type="ECO:0000256" key="1">
    <source>
        <dbReference type="SAM" id="Coils"/>
    </source>
</evidence>
<keyword evidence="2" id="KW-0812">Transmembrane</keyword>
<accession>A0A1G2U3P1</accession>
<proteinExistence type="predicted"/>
<evidence type="ECO:0000313" key="4">
    <source>
        <dbReference type="Proteomes" id="UP000176800"/>
    </source>
</evidence>
<evidence type="ECO:0000313" key="3">
    <source>
        <dbReference type="EMBL" id="OHB04137.1"/>
    </source>
</evidence>
<sequence length="153" mass="17581">MVERITRIWNHERTKQLTDPRNIGLYVFGVVVLAIAWSGVRTVQVNYELEKKVSRLKQENIVLQLQNQNTDLQNRYLGTDEFLELSARQTFGLAAPGETVWVVPKDVALKYVDKSSRTPKSELGKSSVDDRPSYIKNLEAWRDFLLGRSVSED</sequence>
<dbReference type="AlphaFoldDB" id="A0A1G2U3P1"/>
<name>A0A1G2U3P1_9BACT</name>
<dbReference type="EMBL" id="MHWE01000011">
    <property type="protein sequence ID" value="OHB04137.1"/>
    <property type="molecule type" value="Genomic_DNA"/>
</dbReference>
<keyword evidence="1" id="KW-0175">Coiled coil</keyword>
<gene>
    <name evidence="3" type="ORF">A3B14_01815</name>
</gene>
<keyword evidence="2" id="KW-1133">Transmembrane helix</keyword>
<evidence type="ECO:0000256" key="2">
    <source>
        <dbReference type="SAM" id="Phobius"/>
    </source>
</evidence>
<keyword evidence="2" id="KW-0472">Membrane</keyword>